<proteinExistence type="predicted"/>
<dbReference type="Proteomes" id="UP000245634">
    <property type="component" value="Unassembled WGS sequence"/>
</dbReference>
<sequence>MSRSRSRERRTVGSKETRDTILIVCEAKNQTERIYFRNFATTEKSGVRVQVAEEHKYSVPADLVDYAQKLAVDTFKLDLQDGDQVWCVLDVDAQQNSGPRDEQLRTLRDRANRRGVSLAISNPSFEIWFLAHFEYSTRNYTNRELLDKLNSREELGGYQKTKCVFSKIVNLQSTAVRNALRLDQHHRDLGRNLDLSESNPSTQVYKLIEQIDAVARKNSTR</sequence>
<dbReference type="InterPro" id="IPR025591">
    <property type="entry name" value="RloB"/>
</dbReference>
<accession>A0A316DFH7</accession>
<evidence type="ECO:0000313" key="2">
    <source>
        <dbReference type="Proteomes" id="UP000245634"/>
    </source>
</evidence>
<dbReference type="Pfam" id="PF13707">
    <property type="entry name" value="RloB"/>
    <property type="match status" value="1"/>
</dbReference>
<gene>
    <name evidence="1" type="ORF">C7459_101212</name>
</gene>
<organism evidence="1 2">
    <name type="scientific">Tumebacillus permanentifrigoris</name>
    <dbReference type="NCBI Taxonomy" id="378543"/>
    <lineage>
        <taxon>Bacteria</taxon>
        <taxon>Bacillati</taxon>
        <taxon>Bacillota</taxon>
        <taxon>Bacilli</taxon>
        <taxon>Bacillales</taxon>
        <taxon>Alicyclobacillaceae</taxon>
        <taxon>Tumebacillus</taxon>
    </lineage>
</organism>
<reference evidence="1 2" key="1">
    <citation type="submission" date="2018-05" db="EMBL/GenBank/DDBJ databases">
        <title>Genomic Encyclopedia of Type Strains, Phase IV (KMG-IV): sequencing the most valuable type-strain genomes for metagenomic binning, comparative biology and taxonomic classification.</title>
        <authorList>
            <person name="Goeker M."/>
        </authorList>
    </citation>
    <scope>NUCLEOTIDE SEQUENCE [LARGE SCALE GENOMIC DNA]</scope>
    <source>
        <strain evidence="1 2">DSM 18773</strain>
    </source>
</reference>
<dbReference type="RefSeq" id="WP_170119191.1">
    <property type="nucleotide sequence ID" value="NZ_QGGL01000001.1"/>
</dbReference>
<name>A0A316DFH7_9BACL</name>
<dbReference type="AlphaFoldDB" id="A0A316DFH7"/>
<dbReference type="EMBL" id="QGGL01000001">
    <property type="protein sequence ID" value="PWK16348.1"/>
    <property type="molecule type" value="Genomic_DNA"/>
</dbReference>
<keyword evidence="2" id="KW-1185">Reference proteome</keyword>
<protein>
    <submittedName>
        <fullName evidence="1">RloB-like protein</fullName>
    </submittedName>
</protein>
<evidence type="ECO:0000313" key="1">
    <source>
        <dbReference type="EMBL" id="PWK16348.1"/>
    </source>
</evidence>
<comment type="caution">
    <text evidence="1">The sequence shown here is derived from an EMBL/GenBank/DDBJ whole genome shotgun (WGS) entry which is preliminary data.</text>
</comment>